<evidence type="ECO:0000256" key="1">
    <source>
        <dbReference type="SAM" id="Phobius"/>
    </source>
</evidence>
<organism evidence="2 3">
    <name type="scientific">Paenibacillus prosopidis</name>
    <dbReference type="NCBI Taxonomy" id="630520"/>
    <lineage>
        <taxon>Bacteria</taxon>
        <taxon>Bacillati</taxon>
        <taxon>Bacillota</taxon>
        <taxon>Bacilli</taxon>
        <taxon>Bacillales</taxon>
        <taxon>Paenibacillaceae</taxon>
        <taxon>Paenibacillus</taxon>
    </lineage>
</organism>
<proteinExistence type="predicted"/>
<keyword evidence="1" id="KW-0472">Membrane</keyword>
<gene>
    <name evidence="2" type="ORF">DFP97_10486</name>
</gene>
<feature type="transmembrane region" description="Helical" evidence="1">
    <location>
        <begin position="32"/>
        <end position="51"/>
    </location>
</feature>
<accession>A0A368W2P5</accession>
<protein>
    <submittedName>
        <fullName evidence="2">Uncharacterized protein</fullName>
    </submittedName>
</protein>
<keyword evidence="3" id="KW-1185">Reference proteome</keyword>
<dbReference type="AlphaFoldDB" id="A0A368W2P5"/>
<dbReference type="Proteomes" id="UP000252415">
    <property type="component" value="Unassembled WGS sequence"/>
</dbReference>
<keyword evidence="1" id="KW-0812">Transmembrane</keyword>
<evidence type="ECO:0000313" key="2">
    <source>
        <dbReference type="EMBL" id="RCW49428.1"/>
    </source>
</evidence>
<evidence type="ECO:0000313" key="3">
    <source>
        <dbReference type="Proteomes" id="UP000252415"/>
    </source>
</evidence>
<comment type="caution">
    <text evidence="2">The sequence shown here is derived from an EMBL/GenBank/DDBJ whole genome shotgun (WGS) entry which is preliminary data.</text>
</comment>
<reference evidence="2 3" key="1">
    <citation type="submission" date="2018-07" db="EMBL/GenBank/DDBJ databases">
        <title>Genomic Encyclopedia of Type Strains, Phase III (KMG-III): the genomes of soil and plant-associated and newly described type strains.</title>
        <authorList>
            <person name="Whitman W."/>
        </authorList>
    </citation>
    <scope>NUCLEOTIDE SEQUENCE [LARGE SCALE GENOMIC DNA]</scope>
    <source>
        <strain evidence="2 3">CECT 7506</strain>
    </source>
</reference>
<name>A0A368W2P5_9BACL</name>
<keyword evidence="1" id="KW-1133">Transmembrane helix</keyword>
<dbReference type="EMBL" id="QPJD01000004">
    <property type="protein sequence ID" value="RCW49428.1"/>
    <property type="molecule type" value="Genomic_DNA"/>
</dbReference>
<sequence>MWLPLALFTLGAVVVAVHQFQYWRKYGQGAEKWVFLGCMITAWAIGILFIAGMKFPTPIRPLFPAWK</sequence>